<organism evidence="2 3">
    <name type="scientific">Apiospora rasikravindrae</name>
    <dbReference type="NCBI Taxonomy" id="990691"/>
    <lineage>
        <taxon>Eukaryota</taxon>
        <taxon>Fungi</taxon>
        <taxon>Dikarya</taxon>
        <taxon>Ascomycota</taxon>
        <taxon>Pezizomycotina</taxon>
        <taxon>Sordariomycetes</taxon>
        <taxon>Xylariomycetidae</taxon>
        <taxon>Amphisphaeriales</taxon>
        <taxon>Apiosporaceae</taxon>
        <taxon>Apiospora</taxon>
    </lineage>
</organism>
<proteinExistence type="predicted"/>
<evidence type="ECO:0000313" key="2">
    <source>
        <dbReference type="EMBL" id="KAK8039973.1"/>
    </source>
</evidence>
<comment type="caution">
    <text evidence="2">The sequence shown here is derived from an EMBL/GenBank/DDBJ whole genome shotgun (WGS) entry which is preliminary data.</text>
</comment>
<evidence type="ECO:0000256" key="1">
    <source>
        <dbReference type="SAM" id="MobiDB-lite"/>
    </source>
</evidence>
<accession>A0ABR1T066</accession>
<dbReference type="Proteomes" id="UP001444661">
    <property type="component" value="Unassembled WGS sequence"/>
</dbReference>
<keyword evidence="3" id="KW-1185">Reference proteome</keyword>
<name>A0ABR1T066_9PEZI</name>
<reference evidence="2 3" key="1">
    <citation type="submission" date="2023-01" db="EMBL/GenBank/DDBJ databases">
        <title>Analysis of 21 Apiospora genomes using comparative genomics revels a genus with tremendous synthesis potential of carbohydrate active enzymes and secondary metabolites.</title>
        <authorList>
            <person name="Sorensen T."/>
        </authorList>
    </citation>
    <scope>NUCLEOTIDE SEQUENCE [LARGE SCALE GENOMIC DNA]</scope>
    <source>
        <strain evidence="2 3">CBS 33761</strain>
    </source>
</reference>
<feature type="compositionally biased region" description="Basic and acidic residues" evidence="1">
    <location>
        <begin position="60"/>
        <end position="70"/>
    </location>
</feature>
<evidence type="ECO:0000313" key="3">
    <source>
        <dbReference type="Proteomes" id="UP001444661"/>
    </source>
</evidence>
<dbReference type="EMBL" id="JAQQWK010000006">
    <property type="protein sequence ID" value="KAK8039973.1"/>
    <property type="molecule type" value="Genomic_DNA"/>
</dbReference>
<feature type="region of interest" description="Disordered" evidence="1">
    <location>
        <begin position="45"/>
        <end position="70"/>
    </location>
</feature>
<protein>
    <submittedName>
        <fullName evidence="2">Uncharacterized protein</fullName>
    </submittedName>
</protein>
<sequence length="70" mass="8166">MASDNETPITGDQMDVLDRLWSIFYSVSIKWQVLADRAGFNTPQDAERHYSYIGKSKPQPRRDYDHPPRP</sequence>
<gene>
    <name evidence="2" type="ORF">PG993_008384</name>
</gene>